<dbReference type="AlphaFoldDB" id="A0A069PRV8"/>
<evidence type="ECO:0000256" key="11">
    <source>
        <dbReference type="SAM" id="SignalP"/>
    </source>
</evidence>
<feature type="domain" description="Porin" evidence="12">
    <location>
        <begin position="14"/>
        <end position="314"/>
    </location>
</feature>
<reference evidence="13 14" key="1">
    <citation type="submission" date="2014-03" db="EMBL/GenBank/DDBJ databases">
        <title>Draft Genome Sequences of Four Burkholderia Strains.</title>
        <authorList>
            <person name="Liu X.Y."/>
            <person name="Li C.X."/>
            <person name="Xu J.H."/>
        </authorList>
    </citation>
    <scope>NUCLEOTIDE SEQUENCE [LARGE SCALE GENOMIC DNA]</scope>
    <source>
        <strain evidence="13 14">DSM 50014</strain>
    </source>
</reference>
<name>A0A069PRV8_9BURK</name>
<dbReference type="InterPro" id="IPR023614">
    <property type="entry name" value="Porin_dom_sf"/>
</dbReference>
<dbReference type="GO" id="GO:0009279">
    <property type="term" value="C:cell outer membrane"/>
    <property type="evidence" value="ECO:0007669"/>
    <property type="project" value="UniProtKB-SubCell"/>
</dbReference>
<dbReference type="Gene3D" id="2.40.160.10">
    <property type="entry name" value="Porin"/>
    <property type="match status" value="1"/>
</dbReference>
<dbReference type="PANTHER" id="PTHR34501">
    <property type="entry name" value="PROTEIN YDDL-RELATED"/>
    <property type="match status" value="1"/>
</dbReference>
<feature type="chain" id="PRO_5001664553" evidence="11">
    <location>
        <begin position="26"/>
        <end position="349"/>
    </location>
</feature>
<dbReference type="PANTHER" id="PTHR34501:SF9">
    <property type="entry name" value="MAJOR OUTER MEMBRANE PROTEIN P.IA"/>
    <property type="match status" value="1"/>
</dbReference>
<organism evidence="13 14">
    <name type="scientific">Caballeronia glathei</name>
    <dbReference type="NCBI Taxonomy" id="60547"/>
    <lineage>
        <taxon>Bacteria</taxon>
        <taxon>Pseudomonadati</taxon>
        <taxon>Pseudomonadota</taxon>
        <taxon>Betaproteobacteria</taxon>
        <taxon>Burkholderiales</taxon>
        <taxon>Burkholderiaceae</taxon>
        <taxon>Caballeronia</taxon>
    </lineage>
</organism>
<evidence type="ECO:0000259" key="12">
    <source>
        <dbReference type="Pfam" id="PF13609"/>
    </source>
</evidence>
<evidence type="ECO:0000256" key="10">
    <source>
        <dbReference type="ARBA" id="ARBA00023237"/>
    </source>
</evidence>
<dbReference type="EMBL" id="JFHC01000015">
    <property type="protein sequence ID" value="KDR42594.1"/>
    <property type="molecule type" value="Genomic_DNA"/>
</dbReference>
<dbReference type="GO" id="GO:0006811">
    <property type="term" value="P:monoatomic ion transport"/>
    <property type="evidence" value="ECO:0007669"/>
    <property type="project" value="UniProtKB-KW"/>
</dbReference>
<keyword evidence="3" id="KW-0813">Transport</keyword>
<comment type="caution">
    <text evidence="13">The sequence shown here is derived from an EMBL/GenBank/DDBJ whole genome shotgun (WGS) entry which is preliminary data.</text>
</comment>
<evidence type="ECO:0000256" key="3">
    <source>
        <dbReference type="ARBA" id="ARBA00022448"/>
    </source>
</evidence>
<evidence type="ECO:0000256" key="7">
    <source>
        <dbReference type="ARBA" id="ARBA00023065"/>
    </source>
</evidence>
<keyword evidence="9" id="KW-0472">Membrane</keyword>
<dbReference type="CDD" id="cd00342">
    <property type="entry name" value="gram_neg_porins"/>
    <property type="match status" value="1"/>
</dbReference>
<dbReference type="InterPro" id="IPR050298">
    <property type="entry name" value="Gram-neg_bact_OMP"/>
</dbReference>
<evidence type="ECO:0000313" key="13">
    <source>
        <dbReference type="EMBL" id="KDR42594.1"/>
    </source>
</evidence>
<keyword evidence="10" id="KW-0998">Cell outer membrane</keyword>
<comment type="subunit">
    <text evidence="2">Homotrimer.</text>
</comment>
<keyword evidence="8" id="KW-0626">Porin</keyword>
<dbReference type="GO" id="GO:0046930">
    <property type="term" value="C:pore complex"/>
    <property type="evidence" value="ECO:0007669"/>
    <property type="project" value="UniProtKB-KW"/>
</dbReference>
<keyword evidence="5" id="KW-0812">Transmembrane</keyword>
<gene>
    <name evidence="13" type="ORF">BG61_08440</name>
</gene>
<keyword evidence="7" id="KW-0406">Ion transport</keyword>
<dbReference type="Pfam" id="PF13609">
    <property type="entry name" value="Porin_4"/>
    <property type="match status" value="1"/>
</dbReference>
<evidence type="ECO:0000256" key="1">
    <source>
        <dbReference type="ARBA" id="ARBA00004571"/>
    </source>
</evidence>
<proteinExistence type="predicted"/>
<evidence type="ECO:0000256" key="6">
    <source>
        <dbReference type="ARBA" id="ARBA00022729"/>
    </source>
</evidence>
<dbReference type="Proteomes" id="UP000027466">
    <property type="component" value="Unassembled WGS sequence"/>
</dbReference>
<dbReference type="GO" id="GO:0015288">
    <property type="term" value="F:porin activity"/>
    <property type="evidence" value="ECO:0007669"/>
    <property type="project" value="UniProtKB-KW"/>
</dbReference>
<comment type="subcellular location">
    <subcellularLocation>
        <location evidence="1">Cell outer membrane</location>
        <topology evidence="1">Multi-pass membrane protein</topology>
    </subcellularLocation>
</comment>
<accession>A0A069PRV8</accession>
<dbReference type="RefSeq" id="WP_035925699.1">
    <property type="nucleotide sequence ID" value="NZ_CADFFX010000021.1"/>
</dbReference>
<dbReference type="STRING" id="60547.GCA_000751215_00640"/>
<feature type="signal peptide" evidence="11">
    <location>
        <begin position="1"/>
        <end position="25"/>
    </location>
</feature>
<keyword evidence="4" id="KW-1134">Transmembrane beta strand</keyword>
<keyword evidence="14" id="KW-1185">Reference proteome</keyword>
<evidence type="ECO:0000313" key="14">
    <source>
        <dbReference type="Proteomes" id="UP000027466"/>
    </source>
</evidence>
<keyword evidence="6 11" id="KW-0732">Signal</keyword>
<dbReference type="InterPro" id="IPR002299">
    <property type="entry name" value="Porin_Neis"/>
</dbReference>
<evidence type="ECO:0000256" key="9">
    <source>
        <dbReference type="ARBA" id="ARBA00023136"/>
    </source>
</evidence>
<evidence type="ECO:0000256" key="5">
    <source>
        <dbReference type="ARBA" id="ARBA00022692"/>
    </source>
</evidence>
<evidence type="ECO:0000256" key="4">
    <source>
        <dbReference type="ARBA" id="ARBA00022452"/>
    </source>
</evidence>
<protein>
    <submittedName>
        <fullName evidence="13">Porin</fullName>
    </submittedName>
</protein>
<evidence type="ECO:0000256" key="2">
    <source>
        <dbReference type="ARBA" id="ARBA00011233"/>
    </source>
</evidence>
<sequence length="349" mass="36576">MKNPVLACSAVVVALSAVLATPASAEVTLYGILDTYVGYTNAGGKGAQTAMQSGGLSASRVGIRGSEDLGGGIHATFDLENGILTNSGAATDPTLAFSRNAWVGLGSQYGEVRLGRQNSTLLLMHGKFDAFSGGTYGSFLHNASTFAFRYDNMITYWSPNVAGFTFSAGVSLGGKTSPHDALNAYVGSIEYQRGPLYLGVSHAEQNGANGEINTKTTFAGGSYQFGAMTWYFGYYRGNNLGSNTATNVEGKYHSVYELSAGYRFTPALRVVGGVGYAQDSSGQQNNAGEVSLGAFYSLSKRTLLYGTVERLVNRHGATYALMANGPITPNTPARGEGVTGAQIGIQHSF</sequence>
<dbReference type="SUPFAM" id="SSF56935">
    <property type="entry name" value="Porins"/>
    <property type="match status" value="1"/>
</dbReference>
<evidence type="ECO:0000256" key="8">
    <source>
        <dbReference type="ARBA" id="ARBA00023114"/>
    </source>
</evidence>
<dbReference type="InterPro" id="IPR033900">
    <property type="entry name" value="Gram_neg_porin_domain"/>
</dbReference>
<dbReference type="PRINTS" id="PR00184">
    <property type="entry name" value="NEISSPPORIN"/>
</dbReference>